<dbReference type="PANTHER" id="PTHR34213">
    <property type="entry name" value="NUCLEAR TRANSPORT FACTOR 2 (NTF2) FAMILY PROTEIN"/>
    <property type="match status" value="1"/>
</dbReference>
<reference evidence="2" key="1">
    <citation type="journal article" date="2023" name="Mol. Phylogenet. Evol.">
        <title>Genome-scale phylogeny and comparative genomics of the fungal order Sordariales.</title>
        <authorList>
            <person name="Hensen N."/>
            <person name="Bonometti L."/>
            <person name="Westerberg I."/>
            <person name="Brannstrom I.O."/>
            <person name="Guillou S."/>
            <person name="Cros-Aarteil S."/>
            <person name="Calhoun S."/>
            <person name="Haridas S."/>
            <person name="Kuo A."/>
            <person name="Mondo S."/>
            <person name="Pangilinan J."/>
            <person name="Riley R."/>
            <person name="LaButti K."/>
            <person name="Andreopoulos B."/>
            <person name="Lipzen A."/>
            <person name="Chen C."/>
            <person name="Yan M."/>
            <person name="Daum C."/>
            <person name="Ng V."/>
            <person name="Clum A."/>
            <person name="Steindorff A."/>
            <person name="Ohm R.A."/>
            <person name="Martin F."/>
            <person name="Silar P."/>
            <person name="Natvig D.O."/>
            <person name="Lalanne C."/>
            <person name="Gautier V."/>
            <person name="Ament-Velasquez S.L."/>
            <person name="Kruys A."/>
            <person name="Hutchinson M.I."/>
            <person name="Powell A.J."/>
            <person name="Barry K."/>
            <person name="Miller A.N."/>
            <person name="Grigoriev I.V."/>
            <person name="Debuchy R."/>
            <person name="Gladieux P."/>
            <person name="Hiltunen Thoren M."/>
            <person name="Johannesson H."/>
        </authorList>
    </citation>
    <scope>NUCLEOTIDE SEQUENCE</scope>
    <source>
        <strain evidence="2">SMH4131-1</strain>
    </source>
</reference>
<dbReference type="InterPro" id="IPR032710">
    <property type="entry name" value="NTF2-like_dom_sf"/>
</dbReference>
<sequence length="237" mass="26047">MHPLFKPSSAAFTTTLFRTVVCSSTARAFTPRRTMTTGIPSTTAKAQQSAESKSTNGPTFDSVGVKNTNINEAAGVKLSSHQRVLVGSVLDLFAGNPTLKHLALWSPEATFTDPITISQGYPKYSAQWYGLPAVFNPINIVSHQVVAAGNPIELDLRNRYTIKGIKTEQEIASRVRIFVDESSGKIEKVEDRWNDSLPDGPISQAFRKLNAVTVPMIVKVPKSEEEDRKMQAEREGR</sequence>
<protein>
    <submittedName>
        <fullName evidence="2">Uncharacterized protein</fullName>
    </submittedName>
</protein>
<dbReference type="Proteomes" id="UP001286456">
    <property type="component" value="Unassembled WGS sequence"/>
</dbReference>
<proteinExistence type="predicted"/>
<reference evidence="2" key="2">
    <citation type="submission" date="2023-06" db="EMBL/GenBank/DDBJ databases">
        <authorList>
            <consortium name="Lawrence Berkeley National Laboratory"/>
            <person name="Haridas S."/>
            <person name="Hensen N."/>
            <person name="Bonometti L."/>
            <person name="Westerberg I."/>
            <person name="Brannstrom I.O."/>
            <person name="Guillou S."/>
            <person name="Cros-Aarteil S."/>
            <person name="Calhoun S."/>
            <person name="Kuo A."/>
            <person name="Mondo S."/>
            <person name="Pangilinan J."/>
            <person name="Riley R."/>
            <person name="Labutti K."/>
            <person name="Andreopoulos B."/>
            <person name="Lipzen A."/>
            <person name="Chen C."/>
            <person name="Yanf M."/>
            <person name="Daum C."/>
            <person name="Ng V."/>
            <person name="Clum A."/>
            <person name="Steindorff A."/>
            <person name="Ohm R."/>
            <person name="Martin F."/>
            <person name="Silar P."/>
            <person name="Natvig D."/>
            <person name="Lalanne C."/>
            <person name="Gautier V."/>
            <person name="Ament-Velasquez S.L."/>
            <person name="Kruys A."/>
            <person name="Hutchinson M.I."/>
            <person name="Powell A.J."/>
            <person name="Barry K."/>
            <person name="Miller A.N."/>
            <person name="Grigoriev I.V."/>
            <person name="Debuchy R."/>
            <person name="Gladieux P."/>
            <person name="Thoren M.H."/>
            <person name="Johannesson H."/>
        </authorList>
    </citation>
    <scope>NUCLEOTIDE SEQUENCE</scope>
    <source>
        <strain evidence="2">SMH4131-1</strain>
    </source>
</reference>
<evidence type="ECO:0000256" key="1">
    <source>
        <dbReference type="SAM" id="MobiDB-lite"/>
    </source>
</evidence>
<evidence type="ECO:0000313" key="3">
    <source>
        <dbReference type="Proteomes" id="UP001286456"/>
    </source>
</evidence>
<dbReference type="AlphaFoldDB" id="A0AAE0J4B9"/>
<dbReference type="EMBL" id="JAUEPO010000001">
    <property type="protein sequence ID" value="KAK3336312.1"/>
    <property type="molecule type" value="Genomic_DNA"/>
</dbReference>
<accession>A0AAE0J4B9</accession>
<dbReference type="SUPFAM" id="SSF54427">
    <property type="entry name" value="NTF2-like"/>
    <property type="match status" value="1"/>
</dbReference>
<dbReference type="PANTHER" id="PTHR34213:SF2">
    <property type="entry name" value="NUCLEAR TRANSPORT FACTOR 2 (NTF2) FAMILY PROTEIN"/>
    <property type="match status" value="1"/>
</dbReference>
<comment type="caution">
    <text evidence="2">The sequence shown here is derived from an EMBL/GenBank/DDBJ whole genome shotgun (WGS) entry which is preliminary data.</text>
</comment>
<name>A0AAE0J4B9_9PEZI</name>
<evidence type="ECO:0000313" key="2">
    <source>
        <dbReference type="EMBL" id="KAK3336312.1"/>
    </source>
</evidence>
<feature type="region of interest" description="Disordered" evidence="1">
    <location>
        <begin position="35"/>
        <end position="64"/>
    </location>
</feature>
<gene>
    <name evidence="2" type="ORF">B0T19DRAFT_409122</name>
</gene>
<keyword evidence="3" id="KW-1185">Reference proteome</keyword>
<organism evidence="2 3">
    <name type="scientific">Cercophora scortea</name>
    <dbReference type="NCBI Taxonomy" id="314031"/>
    <lineage>
        <taxon>Eukaryota</taxon>
        <taxon>Fungi</taxon>
        <taxon>Dikarya</taxon>
        <taxon>Ascomycota</taxon>
        <taxon>Pezizomycotina</taxon>
        <taxon>Sordariomycetes</taxon>
        <taxon>Sordariomycetidae</taxon>
        <taxon>Sordariales</taxon>
        <taxon>Lasiosphaeriaceae</taxon>
        <taxon>Cercophora</taxon>
    </lineage>
</organism>